<reference evidence="1" key="1">
    <citation type="journal article" date="2015" name="Nature">
        <title>Complex archaea that bridge the gap between prokaryotes and eukaryotes.</title>
        <authorList>
            <person name="Spang A."/>
            <person name="Saw J.H."/>
            <person name="Jorgensen S.L."/>
            <person name="Zaremba-Niedzwiedzka K."/>
            <person name="Martijn J."/>
            <person name="Lind A.E."/>
            <person name="van Eijk R."/>
            <person name="Schleper C."/>
            <person name="Guy L."/>
            <person name="Ettema T.J."/>
        </authorList>
    </citation>
    <scope>NUCLEOTIDE SEQUENCE</scope>
</reference>
<evidence type="ECO:0000313" key="1">
    <source>
        <dbReference type="EMBL" id="KKM68204.1"/>
    </source>
</evidence>
<comment type="caution">
    <text evidence="1">The sequence shown here is derived from an EMBL/GenBank/DDBJ whole genome shotgun (WGS) entry which is preliminary data.</text>
</comment>
<organism evidence="1">
    <name type="scientific">marine sediment metagenome</name>
    <dbReference type="NCBI Taxonomy" id="412755"/>
    <lineage>
        <taxon>unclassified sequences</taxon>
        <taxon>metagenomes</taxon>
        <taxon>ecological metagenomes</taxon>
    </lineage>
</organism>
<accession>A0A0F9JEH6</accession>
<sequence>MDIDKLKSALGIKCSPDETFELMDQASKKFRDDVQTLGPWIAELSEYLSEEFKKDGVAPPELLKYMPSKMTELQGLALMETSFILGVLYGYQKQS</sequence>
<dbReference type="EMBL" id="LAZR01010210">
    <property type="protein sequence ID" value="KKM68204.1"/>
    <property type="molecule type" value="Genomic_DNA"/>
</dbReference>
<protein>
    <submittedName>
        <fullName evidence="1">Uncharacterized protein</fullName>
    </submittedName>
</protein>
<gene>
    <name evidence="1" type="ORF">LCGC14_1463180</name>
</gene>
<name>A0A0F9JEH6_9ZZZZ</name>
<dbReference type="AlphaFoldDB" id="A0A0F9JEH6"/>
<proteinExistence type="predicted"/>